<evidence type="ECO:0000256" key="8">
    <source>
        <dbReference type="SAM" id="Coils"/>
    </source>
</evidence>
<name>A0A1Y4SXW7_9FIRM</name>
<dbReference type="OrthoDB" id="9802471at2"/>
<dbReference type="PRINTS" id="PR00125">
    <property type="entry name" value="ATPASEDELTA"/>
</dbReference>
<dbReference type="Gene3D" id="1.10.520.20">
    <property type="entry name" value="N-terminal domain of the delta subunit of the F1F0-ATP synthase"/>
    <property type="match status" value="1"/>
</dbReference>
<evidence type="ECO:0000313" key="10">
    <source>
        <dbReference type="Proteomes" id="UP000195305"/>
    </source>
</evidence>
<evidence type="ECO:0000256" key="5">
    <source>
        <dbReference type="ARBA" id="ARBA00023136"/>
    </source>
</evidence>
<dbReference type="GO" id="GO:0005886">
    <property type="term" value="C:plasma membrane"/>
    <property type="evidence" value="ECO:0007669"/>
    <property type="project" value="UniProtKB-SubCell"/>
</dbReference>
<dbReference type="Pfam" id="PF00213">
    <property type="entry name" value="OSCP"/>
    <property type="match status" value="1"/>
</dbReference>
<dbReference type="InterPro" id="IPR000711">
    <property type="entry name" value="ATPase_OSCP/dsu"/>
</dbReference>
<keyword evidence="8" id="KW-0175">Coiled coil</keyword>
<gene>
    <name evidence="7" type="primary">atpH</name>
    <name evidence="9" type="ORF">B5E75_05585</name>
</gene>
<keyword evidence="5 7" id="KW-0472">Membrane</keyword>
<reference evidence="9 10" key="1">
    <citation type="journal article" date="2018" name="BMC Genomics">
        <title>Whole genome sequencing and function prediction of 133 gut anaerobes isolated from chicken caecum in pure cultures.</title>
        <authorList>
            <person name="Medvecky M."/>
            <person name="Cejkova D."/>
            <person name="Polansky O."/>
            <person name="Karasova D."/>
            <person name="Kubasova T."/>
            <person name="Cizek A."/>
            <person name="Rychlik I."/>
        </authorList>
    </citation>
    <scope>NUCLEOTIDE SEQUENCE [LARGE SCALE GENOMIC DNA]</scope>
    <source>
        <strain evidence="9 10">An13</strain>
    </source>
</reference>
<evidence type="ECO:0000256" key="6">
    <source>
        <dbReference type="ARBA" id="ARBA00023310"/>
    </source>
</evidence>
<keyword evidence="2 7" id="KW-0813">Transport</keyword>
<feature type="coiled-coil region" evidence="8">
    <location>
        <begin position="8"/>
        <end position="35"/>
    </location>
</feature>
<evidence type="ECO:0000256" key="1">
    <source>
        <dbReference type="ARBA" id="ARBA00004370"/>
    </source>
</evidence>
<dbReference type="GO" id="GO:0046933">
    <property type="term" value="F:proton-transporting ATP synthase activity, rotational mechanism"/>
    <property type="evidence" value="ECO:0007669"/>
    <property type="project" value="UniProtKB-UniRule"/>
</dbReference>
<dbReference type="InterPro" id="IPR026015">
    <property type="entry name" value="ATP_synth_OSCP/delta_N_sf"/>
</dbReference>
<dbReference type="RefSeq" id="WP_087357801.1">
    <property type="nucleotide sequence ID" value="NZ_NFLJ01000013.1"/>
</dbReference>
<sequence>MDTVALRYAEALFALAKEENAIKQYQKDMEAVEAVFHDKSILQFFSHVAIQDEDKYQVLKQSFHGKIQTYVYQFLLLLIKKRRIQCVLLICQQFQQLCYDALGIQVGKVWSAYELTEDQIKKIQDALSTQLNKQVLLKQQVDTQLIGGIKVEIDNHVYDNSLAYKMGLLKQELLRK</sequence>
<keyword evidence="4 7" id="KW-0406">Ion transport</keyword>
<dbReference type="AlphaFoldDB" id="A0A1Y4SXW7"/>
<dbReference type="PANTHER" id="PTHR11910">
    <property type="entry name" value="ATP SYNTHASE DELTA CHAIN"/>
    <property type="match status" value="1"/>
</dbReference>
<dbReference type="Proteomes" id="UP000195305">
    <property type="component" value="Unassembled WGS sequence"/>
</dbReference>
<organism evidence="9 10">
    <name type="scientific">Massilimicrobiota timonensis</name>
    <dbReference type="NCBI Taxonomy" id="1776392"/>
    <lineage>
        <taxon>Bacteria</taxon>
        <taxon>Bacillati</taxon>
        <taxon>Bacillota</taxon>
        <taxon>Erysipelotrichia</taxon>
        <taxon>Erysipelotrichales</taxon>
        <taxon>Erysipelotrichaceae</taxon>
        <taxon>Massilimicrobiota</taxon>
    </lineage>
</organism>
<dbReference type="NCBIfam" id="NF009975">
    <property type="entry name" value="PRK13436.1"/>
    <property type="match status" value="1"/>
</dbReference>
<keyword evidence="6 7" id="KW-0066">ATP synthesis</keyword>
<comment type="subcellular location">
    <subcellularLocation>
        <location evidence="7">Cell membrane</location>
        <topology evidence="7">Peripheral membrane protein</topology>
    </subcellularLocation>
    <subcellularLocation>
        <location evidence="1">Membrane</location>
    </subcellularLocation>
</comment>
<comment type="caution">
    <text evidence="9">The sequence shown here is derived from an EMBL/GenBank/DDBJ whole genome shotgun (WGS) entry which is preliminary data.</text>
</comment>
<dbReference type="EMBL" id="NFLJ01000013">
    <property type="protein sequence ID" value="OUQ34776.1"/>
    <property type="molecule type" value="Genomic_DNA"/>
</dbReference>
<dbReference type="GO" id="GO:0045259">
    <property type="term" value="C:proton-transporting ATP synthase complex"/>
    <property type="evidence" value="ECO:0007669"/>
    <property type="project" value="UniProtKB-KW"/>
</dbReference>
<keyword evidence="10" id="KW-1185">Reference proteome</keyword>
<dbReference type="SUPFAM" id="SSF47928">
    <property type="entry name" value="N-terminal domain of the delta subunit of the F1F0-ATP synthase"/>
    <property type="match status" value="1"/>
</dbReference>
<comment type="function">
    <text evidence="7">This protein is part of the stalk that links CF(0) to CF(1). It either transmits conformational changes from CF(0) to CF(1) or is implicated in proton conduction.</text>
</comment>
<evidence type="ECO:0000256" key="2">
    <source>
        <dbReference type="ARBA" id="ARBA00022448"/>
    </source>
</evidence>
<keyword evidence="7" id="KW-1003">Cell membrane</keyword>
<evidence type="ECO:0000256" key="3">
    <source>
        <dbReference type="ARBA" id="ARBA00022781"/>
    </source>
</evidence>
<comment type="similarity">
    <text evidence="7">Belongs to the ATPase delta chain family.</text>
</comment>
<keyword evidence="3 7" id="KW-0375">Hydrogen ion transport</keyword>
<evidence type="ECO:0000256" key="4">
    <source>
        <dbReference type="ARBA" id="ARBA00023065"/>
    </source>
</evidence>
<keyword evidence="7" id="KW-0139">CF(1)</keyword>
<evidence type="ECO:0000313" key="9">
    <source>
        <dbReference type="EMBL" id="OUQ34776.1"/>
    </source>
</evidence>
<dbReference type="NCBIfam" id="TIGR01145">
    <property type="entry name" value="ATP_synt_delta"/>
    <property type="match status" value="1"/>
</dbReference>
<comment type="function">
    <text evidence="7">F(1)F(0) ATP synthase produces ATP from ADP in the presence of a proton or sodium gradient. F-type ATPases consist of two structural domains, F(1) containing the extramembraneous catalytic core and F(0) containing the membrane proton channel, linked together by a central stalk and a peripheral stalk. During catalysis, ATP synthesis in the catalytic domain of F(1) is coupled via a rotary mechanism of the central stalk subunits to proton translocation.</text>
</comment>
<accession>A0A1Y4SXW7</accession>
<evidence type="ECO:0000256" key="7">
    <source>
        <dbReference type="HAMAP-Rule" id="MF_01416"/>
    </source>
</evidence>
<dbReference type="HAMAP" id="MF_01416">
    <property type="entry name" value="ATP_synth_delta_bact"/>
    <property type="match status" value="1"/>
</dbReference>
<protein>
    <recommendedName>
        <fullName evidence="7">ATP synthase subunit delta</fullName>
    </recommendedName>
    <alternativeName>
        <fullName evidence="7">ATP synthase F(1) sector subunit delta</fullName>
    </alternativeName>
    <alternativeName>
        <fullName evidence="7">F-type ATPase subunit delta</fullName>
        <shortName evidence="7">F-ATPase subunit delta</shortName>
    </alternativeName>
</protein>
<proteinExistence type="inferred from homology"/>